<sequence length="165" mass="18408">MVQPLDVIQVYWECAEDAFDFEVTSELDSLEPVFRHPRAHDALGFGTAIRSDGFNLFVLGSPDHGRHGLVSRFLAERAKQGPSPADACYLHNFDAPARPRYLAMPVGMGRGLRADLEQLAEELRDTIPPLSSGGEVLMPPDDYGFSARFTWLNDRFGVSWQLNLT</sequence>
<organism evidence="2 3">
    <name type="scientific">Halomonas flagellata</name>
    <dbReference type="NCBI Taxonomy" id="2920385"/>
    <lineage>
        <taxon>Bacteria</taxon>
        <taxon>Pseudomonadati</taxon>
        <taxon>Pseudomonadota</taxon>
        <taxon>Gammaproteobacteria</taxon>
        <taxon>Oceanospirillales</taxon>
        <taxon>Halomonadaceae</taxon>
        <taxon>Halomonas</taxon>
    </lineage>
</organism>
<evidence type="ECO:0000259" key="1">
    <source>
        <dbReference type="Pfam" id="PF20437"/>
    </source>
</evidence>
<gene>
    <name evidence="2" type="ORF">MKP05_15505</name>
</gene>
<keyword evidence="3" id="KW-1185">Reference proteome</keyword>
<dbReference type="SUPFAM" id="SSF54593">
    <property type="entry name" value="Glyoxalase/Bleomycin resistance protein/Dihydroxybiphenyl dioxygenase"/>
    <property type="match status" value="1"/>
</dbReference>
<name>A0ABS9RXE8_9GAMM</name>
<accession>A0ABS9RXE8</accession>
<dbReference type="InterPro" id="IPR029068">
    <property type="entry name" value="Glyas_Bleomycin-R_OHBP_Dase"/>
</dbReference>
<proteinExistence type="predicted"/>
<dbReference type="EMBL" id="JAKVPY010000020">
    <property type="protein sequence ID" value="MCH4564512.1"/>
    <property type="molecule type" value="Genomic_DNA"/>
</dbReference>
<protein>
    <submittedName>
        <fullName evidence="2">AAA family ATPase</fullName>
    </submittedName>
</protein>
<evidence type="ECO:0000313" key="3">
    <source>
        <dbReference type="Proteomes" id="UP001202117"/>
    </source>
</evidence>
<dbReference type="InterPro" id="IPR046844">
    <property type="entry name" value="Lon-like_helical"/>
</dbReference>
<dbReference type="Gene3D" id="3.40.50.300">
    <property type="entry name" value="P-loop containing nucleotide triphosphate hydrolases"/>
    <property type="match status" value="1"/>
</dbReference>
<dbReference type="RefSeq" id="WP_240569154.1">
    <property type="nucleotide sequence ID" value="NZ_JAKVPY010000020.1"/>
</dbReference>
<comment type="caution">
    <text evidence="2">The sequence shown here is derived from an EMBL/GenBank/DDBJ whole genome shotgun (WGS) entry which is preliminary data.</text>
</comment>
<dbReference type="Pfam" id="PF20437">
    <property type="entry name" value="LonC_helical"/>
    <property type="match status" value="1"/>
</dbReference>
<dbReference type="Proteomes" id="UP001202117">
    <property type="component" value="Unassembled WGS sequence"/>
</dbReference>
<evidence type="ECO:0000313" key="2">
    <source>
        <dbReference type="EMBL" id="MCH4564512.1"/>
    </source>
</evidence>
<feature type="domain" description="Lon-like helical" evidence="1">
    <location>
        <begin position="86"/>
        <end position="119"/>
    </location>
</feature>
<reference evidence="2 3" key="1">
    <citation type="submission" date="2022-02" db="EMBL/GenBank/DDBJ databases">
        <title>Halomonas fukangensis sp. nov., a halophilic bacterium isolated from a bulk soil of Kalidium foliatum at Fukang.</title>
        <authorList>
            <person name="Huang Y."/>
        </authorList>
    </citation>
    <scope>NUCLEOTIDE SEQUENCE [LARGE SCALE GENOMIC DNA]</scope>
    <source>
        <strain evidence="2 3">EGI 63088</strain>
    </source>
</reference>
<dbReference type="InterPro" id="IPR027417">
    <property type="entry name" value="P-loop_NTPase"/>
</dbReference>